<dbReference type="PANTHER" id="PTHR42941">
    <property type="entry name" value="SLL1037 PROTEIN"/>
    <property type="match status" value="1"/>
</dbReference>
<dbReference type="CDD" id="cd13520">
    <property type="entry name" value="PBP2_TAXI_TRAP"/>
    <property type="match status" value="1"/>
</dbReference>
<reference evidence="1 2" key="1">
    <citation type="submission" date="2020-04" db="EMBL/GenBank/DDBJ databases">
        <title>Complete genome of a Psychrophilic, Marine, Gas Vacuolate Bacterium Polaromonas vacuolata KCTC 22033T.</title>
        <authorList>
            <person name="Hwang K."/>
            <person name="Kim K.M."/>
        </authorList>
    </citation>
    <scope>NUCLEOTIDE SEQUENCE [LARGE SCALE GENOMIC DNA]</scope>
    <source>
        <strain evidence="1 2">KCTC 22033</strain>
    </source>
</reference>
<dbReference type="NCBIfam" id="TIGR02122">
    <property type="entry name" value="TRAP_TAXI"/>
    <property type="match status" value="1"/>
</dbReference>
<dbReference type="AlphaFoldDB" id="A0A6H2HDG2"/>
<dbReference type="KEGG" id="pvac:HC248_03261"/>
<name>A0A6H2HDG2_9BURK</name>
<dbReference type="SUPFAM" id="SSF53850">
    <property type="entry name" value="Periplasmic binding protein-like II"/>
    <property type="match status" value="1"/>
</dbReference>
<accession>A0A6H2HDG2</accession>
<evidence type="ECO:0000313" key="1">
    <source>
        <dbReference type="EMBL" id="QJC57929.1"/>
    </source>
</evidence>
<gene>
    <name evidence="1" type="primary">ssuA_3</name>
    <name evidence="1" type="ORF">HC248_03261</name>
</gene>
<evidence type="ECO:0000313" key="2">
    <source>
        <dbReference type="Proteomes" id="UP000502041"/>
    </source>
</evidence>
<keyword evidence="2" id="KW-1185">Reference proteome</keyword>
<dbReference type="EMBL" id="CP051461">
    <property type="protein sequence ID" value="QJC57929.1"/>
    <property type="molecule type" value="Genomic_DNA"/>
</dbReference>
<protein>
    <submittedName>
        <fullName evidence="1">Aliphatic sulfonates-binding protein</fullName>
    </submittedName>
</protein>
<dbReference type="PANTHER" id="PTHR42941:SF1">
    <property type="entry name" value="SLL1037 PROTEIN"/>
    <property type="match status" value="1"/>
</dbReference>
<dbReference type="Pfam" id="PF16868">
    <property type="entry name" value="NMT1_3"/>
    <property type="match status" value="1"/>
</dbReference>
<dbReference type="Gene3D" id="3.40.190.10">
    <property type="entry name" value="Periplasmic binding protein-like II"/>
    <property type="match status" value="2"/>
</dbReference>
<sequence length="366" mass="39081">MSKLYIAVSIDKINIRIEASFIANVRINAVPYSTLSVDFPVRLLLDFYMRHKSILFALLAVVLTINNVNAQQYFRIGTGGTSGTYYPIGVLVAQVVSQPNKIIASAQTSNGSLGNVIGIASGSIESGFVQADVASWAQKGTGIFEGRPALGELRLIANLYPESLHMVVRQDSAIQSVADLKGKRIALDEVGSGTLVNARQVLAAYGLEVTDVKAEYIKPKQASDKLKAGTLDAFFFTGGTPAMAISELADSGVGIRLLPIDGAAAVRLRATSSPFLFNDVIPANTYKGVGAVQTLAVGAQWVTNEKISADTVYQITKALFTESSQKVLRSGHPKGLFITKENAVKGVGIPFHPGAMRFYKEIGVLK</sequence>
<dbReference type="Proteomes" id="UP000502041">
    <property type="component" value="Chromosome"/>
</dbReference>
<dbReference type="InterPro" id="IPR011852">
    <property type="entry name" value="TRAP_TAXI"/>
</dbReference>
<proteinExistence type="predicted"/>
<organism evidence="1 2">
    <name type="scientific">Polaromonas vacuolata</name>
    <dbReference type="NCBI Taxonomy" id="37448"/>
    <lineage>
        <taxon>Bacteria</taxon>
        <taxon>Pseudomonadati</taxon>
        <taxon>Pseudomonadota</taxon>
        <taxon>Betaproteobacteria</taxon>
        <taxon>Burkholderiales</taxon>
        <taxon>Comamonadaceae</taxon>
        <taxon>Polaromonas</taxon>
    </lineage>
</organism>